<dbReference type="Gene3D" id="3.40.50.1110">
    <property type="entry name" value="SGNH hydrolase"/>
    <property type="match status" value="1"/>
</dbReference>
<dbReference type="InterPro" id="IPR002656">
    <property type="entry name" value="Acyl_transf_3_dom"/>
</dbReference>
<feature type="transmembrane region" description="Helical" evidence="9">
    <location>
        <begin position="77"/>
        <end position="96"/>
    </location>
</feature>
<evidence type="ECO:0000256" key="5">
    <source>
        <dbReference type="ARBA" id="ARBA00022989"/>
    </source>
</evidence>
<keyword evidence="6 9" id="KW-0472">Membrane</keyword>
<feature type="region of interest" description="Disordered" evidence="8">
    <location>
        <begin position="532"/>
        <end position="565"/>
    </location>
</feature>
<feature type="compositionally biased region" description="Polar residues" evidence="8">
    <location>
        <begin position="17"/>
        <end position="38"/>
    </location>
</feature>
<feature type="compositionally biased region" description="Basic and acidic residues" evidence="8">
    <location>
        <begin position="46"/>
        <end position="56"/>
    </location>
</feature>
<keyword evidence="7" id="KW-0012">Acyltransferase</keyword>
<keyword evidence="5 9" id="KW-1133">Transmembrane helix</keyword>
<keyword evidence="4 9" id="KW-0812">Transmembrane</keyword>
<organism evidence="11 12">
    <name type="scientific">Enorma phocaeensis</name>
    <dbReference type="NCBI Taxonomy" id="1871019"/>
    <lineage>
        <taxon>Bacteria</taxon>
        <taxon>Bacillati</taxon>
        <taxon>Actinomycetota</taxon>
        <taxon>Coriobacteriia</taxon>
        <taxon>Coriobacteriales</taxon>
        <taxon>Coriobacteriaceae</taxon>
        <taxon>Enorma</taxon>
    </lineage>
</organism>
<reference evidence="11" key="1">
    <citation type="journal article" date="2021" name="PeerJ">
        <title>Extensive microbial diversity within the chicken gut microbiome revealed by metagenomics and culture.</title>
        <authorList>
            <person name="Gilroy R."/>
            <person name="Ravi A."/>
            <person name="Getino M."/>
            <person name="Pursley I."/>
            <person name="Horton D.L."/>
            <person name="Alikhan N.F."/>
            <person name="Baker D."/>
            <person name="Gharbi K."/>
            <person name="Hall N."/>
            <person name="Watson M."/>
            <person name="Adriaenssens E.M."/>
            <person name="Foster-Nyarko E."/>
            <person name="Jarju S."/>
            <person name="Secka A."/>
            <person name="Antonio M."/>
            <person name="Oren A."/>
            <person name="Chaudhuri R.R."/>
            <person name="La Ragione R."/>
            <person name="Hildebrand F."/>
            <person name="Pallen M.J."/>
        </authorList>
    </citation>
    <scope>NUCLEOTIDE SEQUENCE</scope>
    <source>
        <strain evidence="11">ChiHjej13B12-9602</strain>
    </source>
</reference>
<feature type="domain" description="Acyltransferase 3" evidence="10">
    <location>
        <begin position="77"/>
        <end position="458"/>
    </location>
</feature>
<dbReference type="EMBL" id="DYUZ01000017">
    <property type="protein sequence ID" value="HJG37135.1"/>
    <property type="molecule type" value="Genomic_DNA"/>
</dbReference>
<feature type="compositionally biased region" description="Low complexity" evidence="8">
    <location>
        <begin position="549"/>
        <end position="561"/>
    </location>
</feature>
<dbReference type="PANTHER" id="PTHR23028:SF53">
    <property type="entry name" value="ACYL_TRANSF_3 DOMAIN-CONTAINING PROTEIN"/>
    <property type="match status" value="1"/>
</dbReference>
<feature type="transmembrane region" description="Helical" evidence="9">
    <location>
        <begin position="497"/>
        <end position="517"/>
    </location>
</feature>
<dbReference type="InterPro" id="IPR050879">
    <property type="entry name" value="Acyltransferase_3"/>
</dbReference>
<protein>
    <submittedName>
        <fullName evidence="11">Acetyltransferase</fullName>
    </submittedName>
</protein>
<dbReference type="GO" id="GO:0009103">
    <property type="term" value="P:lipopolysaccharide biosynthetic process"/>
    <property type="evidence" value="ECO:0007669"/>
    <property type="project" value="TreeGrafter"/>
</dbReference>
<accession>A0A921IUJ2</accession>
<evidence type="ECO:0000313" key="11">
    <source>
        <dbReference type="EMBL" id="HJG37135.1"/>
    </source>
</evidence>
<sequence length="769" mass="84298">MTERPHPRRAGGGPAHRNQTSARRTPSERTASSTQTPDRQAHRHDARMTRQSDASREATGITSEANRKRPRSRYIPTLDGIRTFAVIAVVLYHLNFTWAQGGFLGVTMFFVLSGYLITRLLVAEFEQSQSIDLKGFWIRRVRRLVPATVTLVVVVAILCTFFNHVMLTKMRPDIVPSLFFFNNWWQILQNVSYFDALGDPSPLTHFWSLAIEEQFYVVWPLLLLLLLKVGAKKPAVRRIALVLAAASAIAMTVLYDPAADPSRVYYGTDTRAFSMLLGAWLAFIPEESMSPRRLLGEIGLGKLLPGGGEEEGYDAELEAANAATRSSYVAEAAHSRATSVRAARRQGSSTLVLDLLGIAAIAGLVAMTIMANGYTPFMYRGGTVICSLLTVVLIAACVQSNGLLARVFSFGPLVWLGKRSYSIYLWHYPLLALMNPVSNISATPWWMYLIQLGVVLLAAELSYHFIETPFRHGALGSFIADVRTGSVRIPDFLRGHAITTGAVSLALILALGGIAFVPSTSALSAEGADLIENGAADPGSPEDQEDSGEAAALAAEPGDATDANEDGFPDGAYDILMIGDSVSLRCVDTFNTRFPHGHIDAAKSRQFGTAVGIFQSYAQQNLAGRIAVFALGTNGLVTDSAIDELMATVGDERIVVFITTRSPRQWVAATNEALNGAAQRYDNVRVIDWYGYSEGRNDLFDGDGTHLTTQGAEEYVNLVYECIKDDLPFRFEGAERDQRVNEINTQIQSMFDRMRAYERDRIANGAPQE</sequence>
<dbReference type="PANTHER" id="PTHR23028">
    <property type="entry name" value="ACETYLTRANSFERASE"/>
    <property type="match status" value="1"/>
</dbReference>
<dbReference type="GO" id="GO:0005886">
    <property type="term" value="C:plasma membrane"/>
    <property type="evidence" value="ECO:0007669"/>
    <property type="project" value="UniProtKB-SubCell"/>
</dbReference>
<evidence type="ECO:0000256" key="8">
    <source>
        <dbReference type="SAM" id="MobiDB-lite"/>
    </source>
</evidence>
<keyword evidence="2" id="KW-1003">Cell membrane</keyword>
<feature type="transmembrane region" description="Helical" evidence="9">
    <location>
        <begin position="445"/>
        <end position="466"/>
    </location>
</feature>
<proteinExistence type="predicted"/>
<dbReference type="SUPFAM" id="SSF52266">
    <property type="entry name" value="SGNH hydrolase"/>
    <property type="match status" value="1"/>
</dbReference>
<evidence type="ECO:0000256" key="2">
    <source>
        <dbReference type="ARBA" id="ARBA00022475"/>
    </source>
</evidence>
<evidence type="ECO:0000256" key="6">
    <source>
        <dbReference type="ARBA" id="ARBA00023136"/>
    </source>
</evidence>
<dbReference type="Pfam" id="PF01757">
    <property type="entry name" value="Acyl_transf_3"/>
    <property type="match status" value="1"/>
</dbReference>
<name>A0A921IUJ2_9ACTN</name>
<dbReference type="CDD" id="cd01840">
    <property type="entry name" value="SGNH_hydrolase_yrhL_like"/>
    <property type="match status" value="1"/>
</dbReference>
<feature type="transmembrane region" description="Helical" evidence="9">
    <location>
        <begin position="239"/>
        <end position="258"/>
    </location>
</feature>
<evidence type="ECO:0000259" key="10">
    <source>
        <dbReference type="Pfam" id="PF01757"/>
    </source>
</evidence>
<evidence type="ECO:0000256" key="1">
    <source>
        <dbReference type="ARBA" id="ARBA00004651"/>
    </source>
</evidence>
<dbReference type="AlphaFoldDB" id="A0A921IUJ2"/>
<comment type="caution">
    <text evidence="11">The sequence shown here is derived from an EMBL/GenBank/DDBJ whole genome shotgun (WGS) entry which is preliminary data.</text>
</comment>
<feature type="transmembrane region" description="Helical" evidence="9">
    <location>
        <begin position="102"/>
        <end position="123"/>
    </location>
</feature>
<feature type="region of interest" description="Disordered" evidence="8">
    <location>
        <begin position="1"/>
        <end position="68"/>
    </location>
</feature>
<dbReference type="GO" id="GO:0016747">
    <property type="term" value="F:acyltransferase activity, transferring groups other than amino-acyl groups"/>
    <property type="evidence" value="ECO:0007669"/>
    <property type="project" value="InterPro"/>
</dbReference>
<feature type="transmembrane region" description="Helical" evidence="9">
    <location>
        <begin position="351"/>
        <end position="371"/>
    </location>
</feature>
<evidence type="ECO:0000256" key="3">
    <source>
        <dbReference type="ARBA" id="ARBA00022679"/>
    </source>
</evidence>
<feature type="transmembrane region" description="Helical" evidence="9">
    <location>
        <begin position="144"/>
        <end position="167"/>
    </location>
</feature>
<comment type="subcellular location">
    <subcellularLocation>
        <location evidence="1">Cell membrane</location>
        <topology evidence="1">Multi-pass membrane protein</topology>
    </subcellularLocation>
</comment>
<dbReference type="Proteomes" id="UP000753256">
    <property type="component" value="Unassembled WGS sequence"/>
</dbReference>
<dbReference type="InterPro" id="IPR036514">
    <property type="entry name" value="SGNH_hydro_sf"/>
</dbReference>
<dbReference type="RefSeq" id="WP_273189704.1">
    <property type="nucleotide sequence ID" value="NZ_DYUZ01000017.1"/>
</dbReference>
<keyword evidence="3" id="KW-0808">Transferase</keyword>
<evidence type="ECO:0000256" key="7">
    <source>
        <dbReference type="ARBA" id="ARBA00023315"/>
    </source>
</evidence>
<gene>
    <name evidence="11" type="ORF">K8V70_04645</name>
</gene>
<evidence type="ECO:0000313" key="12">
    <source>
        <dbReference type="Proteomes" id="UP000753256"/>
    </source>
</evidence>
<reference evidence="11" key="2">
    <citation type="submission" date="2021-09" db="EMBL/GenBank/DDBJ databases">
        <authorList>
            <person name="Gilroy R."/>
        </authorList>
    </citation>
    <scope>NUCLEOTIDE SEQUENCE</scope>
    <source>
        <strain evidence="11">ChiHjej13B12-9602</strain>
    </source>
</reference>
<evidence type="ECO:0000256" key="4">
    <source>
        <dbReference type="ARBA" id="ARBA00022692"/>
    </source>
</evidence>
<evidence type="ECO:0000256" key="9">
    <source>
        <dbReference type="SAM" id="Phobius"/>
    </source>
</evidence>
<feature type="transmembrane region" description="Helical" evidence="9">
    <location>
        <begin position="377"/>
        <end position="396"/>
    </location>
</feature>
<feature type="transmembrane region" description="Helical" evidence="9">
    <location>
        <begin position="206"/>
        <end position="227"/>
    </location>
</feature>